<reference evidence="2" key="1">
    <citation type="journal article" date="2006" name="J. Gen. Virol.">
        <title>Genomic characterization of a novel poxvirus contributing to the decline of the red squirrel (Sciurus vulgaris) in the UK.</title>
        <authorList>
            <person name="McInnes C.J."/>
            <person name="Wood A.R."/>
            <person name="Thomas K."/>
            <person name="Sainsbury A.W."/>
            <person name="Gurnell J."/>
            <person name="Dein F.J."/>
            <person name="Nettleton P.F."/>
        </authorList>
    </citation>
    <scope>NUCLEOTIDE SEQUENCE</scope>
    <source>
        <strain evidence="2">1296/99</strain>
    </source>
</reference>
<keyword evidence="4" id="KW-1185">Reference proteome</keyword>
<dbReference type="KEGG" id="vg:18158465"/>
<evidence type="ECO:0000313" key="4">
    <source>
        <dbReference type="Proteomes" id="UP000144311"/>
    </source>
</evidence>
<feature type="transmembrane region" description="Helical" evidence="1">
    <location>
        <begin position="26"/>
        <end position="44"/>
    </location>
</feature>
<feature type="transmembrane region" description="Helical" evidence="1">
    <location>
        <begin position="74"/>
        <end position="94"/>
    </location>
</feature>
<evidence type="ECO:0000313" key="3">
    <source>
        <dbReference type="EMBL" id="CCD83184.1"/>
    </source>
</evidence>
<protein>
    <submittedName>
        <fullName evidence="3">Hypothetical pox protein</fullName>
    </submittedName>
    <submittedName>
        <fullName evidence="2">K1L</fullName>
    </submittedName>
</protein>
<proteinExistence type="predicted"/>
<sequence>MDNLHVSCLAVSASLAVLLAITPMDSWLTSFMCSVSFICLYTVYVHRTERVARYLTEAVVHYVFAPMADLVIFLVPILAAALVLASVALAPLGLRQLVPRVARLAHGLG</sequence>
<name>Q1HTV1_9POXV</name>
<keyword evidence="1" id="KW-1133">Transmembrane helix</keyword>
<keyword evidence="1" id="KW-0472">Membrane</keyword>
<dbReference type="GeneID" id="18158465"/>
<reference evidence="3 4" key="3">
    <citation type="submission" date="2013-10" db="EMBL/GenBank/DDBJ databases">
        <title>The genome of epidemic Squirrel Poxvirus reveals novel virulence genes.</title>
        <authorList>
            <person name="Darby A.C."/>
            <person name="McInnes C.J."/>
            <person name="Kjaer K.H."/>
            <person name="Wood A.R."/>
            <person name="Hughes M."/>
            <person name="Martensen P.M."/>
            <person name="Radford A.D."/>
            <person name="Hall N."/>
            <person name="Chantrey J."/>
        </authorList>
    </citation>
    <scope>NUCLEOTIDE SEQUENCE [LARGE SCALE GENOMIC DNA]</scope>
    <source>
        <strain evidence="3">Red squirrel UK</strain>
    </source>
</reference>
<evidence type="ECO:0000313" key="2">
    <source>
        <dbReference type="EMBL" id="ABD51435.1"/>
    </source>
</evidence>
<dbReference type="Proteomes" id="UP000144311">
    <property type="component" value="Segment"/>
</dbReference>
<evidence type="ECO:0000256" key="1">
    <source>
        <dbReference type="SAM" id="Phobius"/>
    </source>
</evidence>
<dbReference type="RefSeq" id="YP_008658426.1">
    <property type="nucleotide sequence ID" value="NC_022563.1"/>
</dbReference>
<reference evidence="3 4" key="2">
    <citation type="submission" date="2011-10" db="EMBL/GenBank/DDBJ databases">
        <authorList>
            <person name="Darby A."/>
        </authorList>
    </citation>
    <scope>NUCLEOTIDE SEQUENCE [LARGE SCALE GENOMIC DNA]</scope>
    <source>
        <strain evidence="3">Red squirrel UK</strain>
    </source>
</reference>
<dbReference type="EMBL" id="HE601899">
    <property type="protein sequence ID" value="CCD83184.1"/>
    <property type="molecule type" value="Genomic_DNA"/>
</dbReference>
<organism evidence="2">
    <name type="scientific">Squirrelpox virus</name>
    <dbReference type="NCBI Taxonomy" id="240426"/>
    <lineage>
        <taxon>Viruses</taxon>
        <taxon>Varidnaviria</taxon>
        <taxon>Bamfordvirae</taxon>
        <taxon>Nucleocytoviricota</taxon>
        <taxon>Pokkesviricetes</taxon>
        <taxon>Chitovirales</taxon>
        <taxon>Poxviridae</taxon>
        <taxon>Chordopoxvirinae</taxon>
        <taxon>Sciuripoxvirus</taxon>
        <taxon>Sciuripoxvirus squirrelpox</taxon>
    </lineage>
</organism>
<dbReference type="EMBL" id="AH015635">
    <property type="protein sequence ID" value="ABD51435.1"/>
    <property type="molecule type" value="Genomic_DNA"/>
</dbReference>
<gene>
    <name evidence="2" type="primary">K1L</name>
    <name evidence="3" type="ORF">SQPV_0010</name>
</gene>
<keyword evidence="1" id="KW-0812">Transmembrane</keyword>
<accession>Q1HTV1</accession>